<proteinExistence type="predicted"/>
<dbReference type="Gene3D" id="3.40.50.300">
    <property type="entry name" value="P-loop containing nucleotide triphosphate hydrolases"/>
    <property type="match status" value="1"/>
</dbReference>
<dbReference type="PANTHER" id="PTHR10039:SF14">
    <property type="entry name" value="NACHT DOMAIN-CONTAINING PROTEIN"/>
    <property type="match status" value="1"/>
</dbReference>
<reference evidence="3" key="1">
    <citation type="submission" date="2020-11" db="EMBL/GenBank/DDBJ databases">
        <authorList>
            <consortium name="DOE Joint Genome Institute"/>
            <person name="Ahrendt S."/>
            <person name="Riley R."/>
            <person name="Andreopoulos W."/>
            <person name="Labutti K."/>
            <person name="Pangilinan J."/>
            <person name="Ruiz-Duenas F.J."/>
            <person name="Barrasa J.M."/>
            <person name="Sanchez-Garcia M."/>
            <person name="Camarero S."/>
            <person name="Miyauchi S."/>
            <person name="Serrano A."/>
            <person name="Linde D."/>
            <person name="Babiker R."/>
            <person name="Drula E."/>
            <person name="Ayuso-Fernandez I."/>
            <person name="Pacheco R."/>
            <person name="Padilla G."/>
            <person name="Ferreira P."/>
            <person name="Barriuso J."/>
            <person name="Kellner H."/>
            <person name="Castanera R."/>
            <person name="Alfaro M."/>
            <person name="Ramirez L."/>
            <person name="Pisabarro A.G."/>
            <person name="Kuo A."/>
            <person name="Tritt A."/>
            <person name="Lipzen A."/>
            <person name="He G."/>
            <person name="Yan M."/>
            <person name="Ng V."/>
            <person name="Cullen D."/>
            <person name="Martin F."/>
            <person name="Rosso M.-N."/>
            <person name="Henrissat B."/>
            <person name="Hibbett D."/>
            <person name="Martinez A.T."/>
            <person name="Grigoriev I.V."/>
        </authorList>
    </citation>
    <scope>NUCLEOTIDE SEQUENCE</scope>
    <source>
        <strain evidence="3">MF-IS2</strain>
    </source>
</reference>
<dbReference type="EMBL" id="MU151199">
    <property type="protein sequence ID" value="KAF9447439.1"/>
    <property type="molecule type" value="Genomic_DNA"/>
</dbReference>
<dbReference type="PANTHER" id="PTHR10039">
    <property type="entry name" value="AMELOGENIN"/>
    <property type="match status" value="1"/>
</dbReference>
<dbReference type="AlphaFoldDB" id="A0A9P5XAF7"/>
<evidence type="ECO:0000313" key="4">
    <source>
        <dbReference type="Proteomes" id="UP000807342"/>
    </source>
</evidence>
<name>A0A9P5XAF7_9AGAR</name>
<keyword evidence="4" id="KW-1185">Reference proteome</keyword>
<sequence>QLGIDILLEASSPDAAHDSSACDYVHRCEPGTRVQYIEDIVGWGAPVVGADEPLPLFWMKGLAGVGKSAIAQTCAEEFSKLGKLGAAFFFAANVREDAKQFFPTIAYQLSTEFPDYWALLDQRIRRNRTILKKSMAMQFKTLIAEPFQELEKTGRGIGRKMVIIIDGLDECKKADDQSKIINIIAAAARDNIVPFRWAFFSRPEPHIKATFTGKDVAQVTCKVELPVSEDSSSDIELYLRSGFKNILQRRDIPATSQWPSDNDIRTLVKAAKGLFVYAATVLREVDQAGSPSEALHAVCAATSNPADSSLFAGLDALYMITMWRTPPEALSTVLLLCRLLCSDESFLGSGYTSGVMQLSNLLGLSEIDFRAACNRLSAVLHVHDHSDSFDFSRFGDTDHPFWHATPSFIEELRNYVRARLGGSIRFYHKSFYDFLIDPTRSGPFCVRSSRMRNAYFKHCLEVMLKYEESYSFQGSDLILAHGVADSASSLSWPYTNELVNSVLKAWVYYWAFDTCFQWGNLPEIEHQLLQHFGCADLRKARQNQAMLYAGHSNFGSYVCWNCDAYSKLIRGTRLFRVPRDQFQKNFDVTEFKAVIKRWKECGIIRPYHPNIGSRFKSLVAKKSLDRLISRLYRMGHGPKSIFWYWEIDLKEEYYQEFMTVDLADGERIYQEERFDLWPTEPWQPT</sequence>
<evidence type="ECO:0000256" key="1">
    <source>
        <dbReference type="ARBA" id="ARBA00022737"/>
    </source>
</evidence>
<evidence type="ECO:0000259" key="2">
    <source>
        <dbReference type="Pfam" id="PF24883"/>
    </source>
</evidence>
<gene>
    <name evidence="3" type="ORF">P691DRAFT_671520</name>
</gene>
<organism evidence="3 4">
    <name type="scientific">Macrolepiota fuliginosa MF-IS2</name>
    <dbReference type="NCBI Taxonomy" id="1400762"/>
    <lineage>
        <taxon>Eukaryota</taxon>
        <taxon>Fungi</taxon>
        <taxon>Dikarya</taxon>
        <taxon>Basidiomycota</taxon>
        <taxon>Agaricomycotina</taxon>
        <taxon>Agaricomycetes</taxon>
        <taxon>Agaricomycetidae</taxon>
        <taxon>Agaricales</taxon>
        <taxon>Agaricineae</taxon>
        <taxon>Agaricaceae</taxon>
        <taxon>Macrolepiota</taxon>
    </lineage>
</organism>
<dbReference type="SUPFAM" id="SSF52540">
    <property type="entry name" value="P-loop containing nucleoside triphosphate hydrolases"/>
    <property type="match status" value="1"/>
</dbReference>
<dbReference type="Pfam" id="PF24883">
    <property type="entry name" value="NPHP3_N"/>
    <property type="match status" value="1"/>
</dbReference>
<evidence type="ECO:0000313" key="3">
    <source>
        <dbReference type="EMBL" id="KAF9447439.1"/>
    </source>
</evidence>
<comment type="caution">
    <text evidence="3">The sequence shown here is derived from an EMBL/GenBank/DDBJ whole genome shotgun (WGS) entry which is preliminary data.</text>
</comment>
<dbReference type="InterPro" id="IPR027417">
    <property type="entry name" value="P-loop_NTPase"/>
</dbReference>
<dbReference type="OrthoDB" id="5106486at2759"/>
<feature type="non-terminal residue" evidence="3">
    <location>
        <position position="1"/>
    </location>
</feature>
<dbReference type="Proteomes" id="UP000807342">
    <property type="component" value="Unassembled WGS sequence"/>
</dbReference>
<dbReference type="InterPro" id="IPR056884">
    <property type="entry name" value="NPHP3-like_N"/>
</dbReference>
<accession>A0A9P5XAF7</accession>
<feature type="domain" description="Nephrocystin 3-like N-terminal" evidence="2">
    <location>
        <begin position="55"/>
        <end position="202"/>
    </location>
</feature>
<keyword evidence="1" id="KW-0677">Repeat</keyword>
<protein>
    <recommendedName>
        <fullName evidence="2">Nephrocystin 3-like N-terminal domain-containing protein</fullName>
    </recommendedName>
</protein>